<gene>
    <name evidence="14" type="ORF">I206_06470</name>
</gene>
<dbReference type="GO" id="GO:0019779">
    <property type="term" value="F:Atg8 activating enzyme activity"/>
    <property type="evidence" value="ECO:0007669"/>
    <property type="project" value="TreeGrafter"/>
</dbReference>
<dbReference type="InterPro" id="IPR006285">
    <property type="entry name" value="Atg7"/>
</dbReference>
<evidence type="ECO:0000256" key="9">
    <source>
        <dbReference type="ARBA" id="ARBA00030242"/>
    </source>
</evidence>
<dbReference type="InterPro" id="IPR035985">
    <property type="entry name" value="Ubiquitin-activating_enz"/>
</dbReference>
<dbReference type="Gene3D" id="3.30.710.10">
    <property type="entry name" value="Potassium Channel Kv1.1, Chain A"/>
    <property type="match status" value="1"/>
</dbReference>
<feature type="compositionally biased region" description="Polar residues" evidence="12">
    <location>
        <begin position="1488"/>
        <end position="1498"/>
    </location>
</feature>
<dbReference type="InterPro" id="IPR045886">
    <property type="entry name" value="ThiF/MoeB/HesA"/>
</dbReference>
<dbReference type="InterPro" id="IPR032197">
    <property type="entry name" value="Atg7_N"/>
</dbReference>
<feature type="compositionally biased region" description="Low complexity" evidence="12">
    <location>
        <begin position="1529"/>
        <end position="1545"/>
    </location>
</feature>
<comment type="similarity">
    <text evidence="2">Belongs to the ATG7 family.</text>
</comment>
<evidence type="ECO:0000256" key="11">
    <source>
        <dbReference type="PIRSR" id="PIRSR606285-1"/>
    </source>
</evidence>
<reference evidence="14" key="2">
    <citation type="submission" date="2016-07" db="EMBL/GenBank/DDBJ databases">
        <title>Evolution of pathogenesis and genome organization in the Tremellales.</title>
        <authorList>
            <person name="Cuomo C."/>
            <person name="Litvintseva A."/>
            <person name="Heitman J."/>
            <person name="Chen Y."/>
            <person name="Sun S."/>
            <person name="Springer D."/>
            <person name="Dromer F."/>
            <person name="Young S."/>
            <person name="Zeng Q."/>
            <person name="Chapman S."/>
            <person name="Gujja S."/>
            <person name="Saif S."/>
            <person name="Birren B."/>
        </authorList>
    </citation>
    <scope>NUCLEOTIDE SEQUENCE</scope>
    <source>
        <strain evidence="14">CBS 10737</strain>
    </source>
</reference>
<dbReference type="SUPFAM" id="SSF69572">
    <property type="entry name" value="Activating enzymes of the ubiquitin-like proteins"/>
    <property type="match status" value="1"/>
</dbReference>
<dbReference type="InterPro" id="IPR011333">
    <property type="entry name" value="SKP1/BTB/POZ_sf"/>
</dbReference>
<evidence type="ECO:0000313" key="14">
    <source>
        <dbReference type="EMBL" id="OCF47567.1"/>
    </source>
</evidence>
<dbReference type="InterPro" id="IPR042523">
    <property type="entry name" value="Atg7_N_2"/>
</dbReference>
<dbReference type="EMBL" id="KV700116">
    <property type="protein sequence ID" value="OCF47567.1"/>
    <property type="molecule type" value="Genomic_DNA"/>
</dbReference>
<feature type="compositionally biased region" description="Polar residues" evidence="12">
    <location>
        <begin position="1546"/>
        <end position="1562"/>
    </location>
</feature>
<dbReference type="STRING" id="1296096.A0A1B9HWB0"/>
<dbReference type="GO" id="GO:0000045">
    <property type="term" value="P:autophagosome assembly"/>
    <property type="evidence" value="ECO:0007669"/>
    <property type="project" value="TreeGrafter"/>
</dbReference>
<evidence type="ECO:0000256" key="5">
    <source>
        <dbReference type="ARBA" id="ARBA00022448"/>
    </source>
</evidence>
<dbReference type="SMART" id="SM00225">
    <property type="entry name" value="BTB"/>
    <property type="match status" value="1"/>
</dbReference>
<dbReference type="PROSITE" id="PS50097">
    <property type="entry name" value="BTB"/>
    <property type="match status" value="1"/>
</dbReference>
<feature type="compositionally biased region" description="Polar residues" evidence="12">
    <location>
        <begin position="1408"/>
        <end position="1422"/>
    </location>
</feature>
<dbReference type="InterPro" id="IPR000594">
    <property type="entry name" value="ThiF_NAD_FAD-bd"/>
</dbReference>
<dbReference type="CDD" id="cd01486">
    <property type="entry name" value="Apg7"/>
    <property type="match status" value="1"/>
</dbReference>
<protein>
    <recommendedName>
        <fullName evidence="3">Ubiquitin-like modifier-activating enzyme ATG7</fullName>
    </recommendedName>
    <alternativeName>
        <fullName evidence="8 10">ATG12-activating enzyme E1 ATG7</fullName>
    </alternativeName>
    <alternativeName>
        <fullName evidence="9">Autophagy-related protein 7</fullName>
    </alternativeName>
    <alternativeName>
        <fullName evidence="4">Ubiquitin-like modifier-activating enzyme atg7</fullName>
    </alternativeName>
</protein>
<keyword evidence="7" id="KW-0072">Autophagy</keyword>
<dbReference type="GO" id="GO:0006995">
    <property type="term" value="P:cellular response to nitrogen starvation"/>
    <property type="evidence" value="ECO:0007669"/>
    <property type="project" value="TreeGrafter"/>
</dbReference>
<dbReference type="FunFam" id="3.40.50.720:FF:000243">
    <property type="entry name" value="Ubiquitin-like modifier-activating enzyme ATG7"/>
    <property type="match status" value="1"/>
</dbReference>
<dbReference type="Pfam" id="PF00651">
    <property type="entry name" value="BTB"/>
    <property type="match status" value="1"/>
</dbReference>
<proteinExistence type="inferred from homology"/>
<feature type="compositionally biased region" description="Low complexity" evidence="12">
    <location>
        <begin position="1575"/>
        <end position="1624"/>
    </location>
</feature>
<evidence type="ECO:0000256" key="2">
    <source>
        <dbReference type="ARBA" id="ARBA00010931"/>
    </source>
</evidence>
<dbReference type="GO" id="GO:0015031">
    <property type="term" value="P:protein transport"/>
    <property type="evidence" value="ECO:0007669"/>
    <property type="project" value="UniProtKB-KW"/>
</dbReference>
<reference evidence="14" key="1">
    <citation type="submission" date="2013-07" db="EMBL/GenBank/DDBJ databases">
        <title>The Genome Sequence of Cryptococcus pinus CBS10737.</title>
        <authorList>
            <consortium name="The Broad Institute Genome Sequencing Platform"/>
            <person name="Cuomo C."/>
            <person name="Litvintseva A."/>
            <person name="Chen Y."/>
            <person name="Heitman J."/>
            <person name="Sun S."/>
            <person name="Springer D."/>
            <person name="Dromer F."/>
            <person name="Young S.K."/>
            <person name="Zeng Q."/>
            <person name="Gargeya S."/>
            <person name="Fitzgerald M."/>
            <person name="Abouelleil A."/>
            <person name="Alvarado L."/>
            <person name="Berlin A.M."/>
            <person name="Chapman S.B."/>
            <person name="Dewar J."/>
            <person name="Goldberg J."/>
            <person name="Griggs A."/>
            <person name="Gujja S."/>
            <person name="Hansen M."/>
            <person name="Howarth C."/>
            <person name="Imamovic A."/>
            <person name="Larimer J."/>
            <person name="McCowan C."/>
            <person name="Murphy C."/>
            <person name="Pearson M."/>
            <person name="Priest M."/>
            <person name="Roberts A."/>
            <person name="Saif S."/>
            <person name="Shea T."/>
            <person name="Sykes S."/>
            <person name="Wortman J."/>
            <person name="Nusbaum C."/>
            <person name="Birren B."/>
        </authorList>
    </citation>
    <scope>NUCLEOTIDE SEQUENCE [LARGE SCALE GENOMIC DNA]</scope>
    <source>
        <strain evidence="14">CBS 10737</strain>
    </source>
</reference>
<dbReference type="PANTHER" id="PTHR10953">
    <property type="entry name" value="UBIQUITIN-ACTIVATING ENZYME E1"/>
    <property type="match status" value="1"/>
</dbReference>
<dbReference type="GO" id="GO:0034727">
    <property type="term" value="P:piecemeal microautophagy of the nucleus"/>
    <property type="evidence" value="ECO:0007669"/>
    <property type="project" value="TreeGrafter"/>
</dbReference>
<keyword evidence="6" id="KW-0653">Protein transport</keyword>
<evidence type="ECO:0000256" key="3">
    <source>
        <dbReference type="ARBA" id="ARBA00017647"/>
    </source>
</evidence>
<sequence>MPILQFQPLSSRPTPSFWTSLTSYKLDKARLNDSEKWITGWLEEGRLVSDHHGNTSRDSTTPVGIDGALNVGGNAFGESTENYPAGSIPISGILKNFNTVEEFRKPETKKALFEDLTDKIVESFDTENPIFNLFLLVTFADLKKYKFHYWFAFPAIIATPAWTIDDEGLADATEIRVLEAEMQRLEGHNRECFLVKGSTGNYSTAPLGRLRDFMANELSEKITVAFHDPSSSSSSPGWNLRNILYYLQSVYGKTELHVLCLRSGAGSRRGLLRLAPVPTPNIKPVAVGWERSKDGKLSSRIADLGSMMDPIQLAAQAVDLNLKLMKWRISPSLDLGRIAETRCLLLGAGTLGCYVARNLMAWGVRNITFVDSSTVSFSNPVRQPLFRFEDCLQGGQPKAICASERLKEIFPGVNATGRSFTIPMPGHPIPPSMVSTTREDIEKLENLISQNDVVFLLTDSRESRWLPTLLGKVQSKIVINAALGFDTYLVMRHGSNTTSDQELGCYFCNDVVAPTNSLTDRTLDQMCTVTRPGVAPLAAACATELLVTLLQHPLRLDAPAYSSSTSNGREQDLPFGEVPHQIRGSLNQWSNLLISGPAYKQCTACSSSVLEAYRNGGVDWLLQVFSDAKLLERVTGLDELHAASDNLLNDIDWQSDSSEGPESRWLPILNGKNQVKIVISTALGLDNYLVMRHGSAILPPICEELGKAFSATICRSHSFLDEQDVGSDEHKYSTGNHPVDCSGCNRAAGIPTISILSTPVYADVGRNSIDDRSLAFGQLIGELSKSPFCVGGIHADMHLGAGRLPARRRSMAATGLLASRCARVKSTESWIRDLRSLYENAQNRFGDISWEALGSSERIWGHKAIIYARAPKAFKDRYFQSTVNYQKPSRVPSPYLLNSLPDLPSKALEPLAISVYSTISQTSLITLNGEFTQQDAEVNVLQLLDDETPELFKSQLEWLYTSEGLGDVVQWIDVESHDESGLEASKISSIDGDLQNRRDKLGQDLTYMWRSKLYSDVRIHLTSEDPLPCDPNDSDNSTDSLSATAVFSSHGCILASRSPYFASVLLNTSSFLPPSSDIHLPIPPFTPASLHFCLGYIYAGHLNFSNRTFDLTTAFHIHRAATYLQLDSLVNEIESRIVHDFCHGLEWDSCRCKKCLARAPRVWKYVLSGDVNALTLEHRAKLFLVRSWEQSWGKEIGTADEDARQDLTIAVKETIKPASVISTLKAIKIARIRIENMMRISREGESTWIDNVIQMIDEIERKAYYVLQYQFPAVACAEEFVDLLHDHSMSLDLLEETMDRVVNATSTVEGFSSAPIIYQTLMTTIQSKLDENSIHHDVSPRSRIRIIMGQVRNKLVENINHRWELMTDHGDPIFRSLEPWVLQELSDGVNVNQLVGSERNRASRIVPHTTSRSGPNTYGTLSKSRDNHLKGRTTTTDNSKLPRDHSGGLKRLRLPSAVSSISTRSNHYRESMRIANDPDNIAPRLTPSPGTSSKTSVSRHGPLNAVTPQRRTPGDGISNNAILPSRIHSNTSAPSSVVATSSSTSRPIRQSPFTGTTQTSLQPKRVTDKRTLFPSSHQHSNSISDSNSKSNSSSNSGSNGYSKNISITPSSSSSLRSRARSNIIERTPITPKVNTRSRLNTLTPTPSSGKSEKQIRLKSSISSFVHHSNENAIENINNDTMIKRSKPIIKTSFSPSTALSQLNLNLNTIKKNDKFENDKDQIKIWDGPGIILNESIPCIVVHDKSRNRFQGNIRYIGHMKGSKGPWIGIESINLNKFQNNSKNENKNKIENEILLNGIKDGILYFQKSKTKQINNKNLKINNGLNRRDRRNFNKSNQDQDQINYGNNDINNDDDKYNDNDNDDDDLIKVIFVRPKEIVFIMT</sequence>
<evidence type="ECO:0000256" key="4">
    <source>
        <dbReference type="ARBA" id="ARBA00018730"/>
    </source>
</evidence>
<dbReference type="Pfam" id="PF16420">
    <property type="entry name" value="ATG7_N"/>
    <property type="match status" value="1"/>
</dbReference>
<feature type="compositionally biased region" description="Low complexity" evidence="12">
    <location>
        <begin position="1836"/>
        <end position="1849"/>
    </location>
</feature>
<organism evidence="14">
    <name type="scientific">Kwoniella pini CBS 10737</name>
    <dbReference type="NCBI Taxonomy" id="1296096"/>
    <lineage>
        <taxon>Eukaryota</taxon>
        <taxon>Fungi</taxon>
        <taxon>Dikarya</taxon>
        <taxon>Basidiomycota</taxon>
        <taxon>Agaricomycotina</taxon>
        <taxon>Tremellomycetes</taxon>
        <taxon>Tremellales</taxon>
        <taxon>Cryptococcaceae</taxon>
        <taxon>Kwoniella</taxon>
    </lineage>
</organism>
<feature type="region of interest" description="Disordered" evidence="12">
    <location>
        <begin position="1826"/>
        <end position="1860"/>
    </location>
</feature>
<evidence type="ECO:0000259" key="13">
    <source>
        <dbReference type="PROSITE" id="PS50097"/>
    </source>
</evidence>
<dbReference type="PANTHER" id="PTHR10953:SF3">
    <property type="entry name" value="UBIQUITIN-LIKE MODIFIER-ACTIVATING ENZYME ATG7"/>
    <property type="match status" value="1"/>
</dbReference>
<feature type="domain" description="BTB" evidence="13">
    <location>
        <begin position="1035"/>
        <end position="1106"/>
    </location>
</feature>
<dbReference type="Pfam" id="PF00899">
    <property type="entry name" value="ThiF"/>
    <property type="match status" value="1"/>
</dbReference>
<dbReference type="GO" id="GO:0019778">
    <property type="term" value="F:Atg12 activating enzyme activity"/>
    <property type="evidence" value="ECO:0007669"/>
    <property type="project" value="TreeGrafter"/>
</dbReference>
<dbReference type="GO" id="GO:0000422">
    <property type="term" value="P:autophagy of mitochondrion"/>
    <property type="evidence" value="ECO:0007669"/>
    <property type="project" value="TreeGrafter"/>
</dbReference>
<accession>A0A1B9HWB0</accession>
<evidence type="ECO:0000256" key="7">
    <source>
        <dbReference type="ARBA" id="ARBA00023006"/>
    </source>
</evidence>
<dbReference type="GO" id="GO:0032446">
    <property type="term" value="P:protein modification by small protein conjugation"/>
    <property type="evidence" value="ECO:0007669"/>
    <property type="project" value="TreeGrafter"/>
</dbReference>
<dbReference type="Gene3D" id="3.40.140.70">
    <property type="entry name" value="Ubiquitin-like modifier-activating enzyme ATG7 N-terminal domain"/>
    <property type="match status" value="1"/>
</dbReference>
<keyword evidence="5" id="KW-0813">Transport</keyword>
<dbReference type="Gene3D" id="3.40.140.100">
    <property type="entry name" value="Ubiquitin-like modifier-activating enzyme ATG7 C-terminal domain"/>
    <property type="match status" value="1"/>
</dbReference>
<feature type="region of interest" description="Disordered" evidence="12">
    <location>
        <begin position="1407"/>
        <end position="1653"/>
    </location>
</feature>
<dbReference type="NCBIfam" id="TIGR01381">
    <property type="entry name" value="E1_like_apg7"/>
    <property type="match status" value="1"/>
</dbReference>
<dbReference type="GO" id="GO:0000407">
    <property type="term" value="C:phagophore assembly site"/>
    <property type="evidence" value="ECO:0007669"/>
    <property type="project" value="UniProtKB-SubCell"/>
</dbReference>
<dbReference type="Gene3D" id="3.40.50.720">
    <property type="entry name" value="NAD(P)-binding Rossmann-like Domain"/>
    <property type="match status" value="1"/>
</dbReference>
<feature type="active site" description="Glycyl thioester intermediate" evidence="11">
    <location>
        <position position="527"/>
    </location>
</feature>
<evidence type="ECO:0000256" key="6">
    <source>
        <dbReference type="ARBA" id="ARBA00022927"/>
    </source>
</evidence>
<feature type="compositionally biased region" description="Polar residues" evidence="12">
    <location>
        <begin position="1632"/>
        <end position="1649"/>
    </location>
</feature>
<evidence type="ECO:0000256" key="10">
    <source>
        <dbReference type="ARBA" id="ARBA00032823"/>
    </source>
</evidence>
<evidence type="ECO:0000256" key="1">
    <source>
        <dbReference type="ARBA" id="ARBA00004329"/>
    </source>
</evidence>
<dbReference type="InterPro" id="IPR042522">
    <property type="entry name" value="Atg7_N_1"/>
</dbReference>
<evidence type="ECO:0000256" key="12">
    <source>
        <dbReference type="SAM" id="MobiDB-lite"/>
    </source>
</evidence>
<evidence type="ECO:0000256" key="8">
    <source>
        <dbReference type="ARBA" id="ARBA00029897"/>
    </source>
</evidence>
<dbReference type="InterPro" id="IPR000210">
    <property type="entry name" value="BTB/POZ_dom"/>
</dbReference>
<dbReference type="OrthoDB" id="338614at2759"/>
<comment type="subcellular location">
    <subcellularLocation>
        <location evidence="1">Preautophagosomal structure</location>
    </subcellularLocation>
</comment>
<dbReference type="SUPFAM" id="SSF54695">
    <property type="entry name" value="POZ domain"/>
    <property type="match status" value="1"/>
</dbReference>
<name>A0A1B9HWB0_9TREE</name>